<feature type="transmembrane region" description="Helical" evidence="1">
    <location>
        <begin position="144"/>
        <end position="162"/>
    </location>
</feature>
<evidence type="ECO:0000256" key="1">
    <source>
        <dbReference type="SAM" id="Phobius"/>
    </source>
</evidence>
<gene>
    <name evidence="2" type="ORF">HNQ77_004452</name>
</gene>
<keyword evidence="1" id="KW-0812">Transmembrane</keyword>
<keyword evidence="1" id="KW-0472">Membrane</keyword>
<feature type="transmembrane region" description="Helical" evidence="1">
    <location>
        <begin position="257"/>
        <end position="274"/>
    </location>
</feature>
<dbReference type="Proteomes" id="UP000538666">
    <property type="component" value="Unassembled WGS sequence"/>
</dbReference>
<proteinExistence type="predicted"/>
<dbReference type="OrthoDB" id="112983at2"/>
<feature type="transmembrane region" description="Helical" evidence="1">
    <location>
        <begin position="117"/>
        <end position="137"/>
    </location>
</feature>
<feature type="transmembrane region" description="Helical" evidence="1">
    <location>
        <begin position="7"/>
        <end position="27"/>
    </location>
</feature>
<feature type="transmembrane region" description="Helical" evidence="1">
    <location>
        <begin position="286"/>
        <end position="305"/>
    </location>
</feature>
<organism evidence="2 3">
    <name type="scientific">Silvibacterium bohemicum</name>
    <dbReference type="NCBI Taxonomy" id="1577686"/>
    <lineage>
        <taxon>Bacteria</taxon>
        <taxon>Pseudomonadati</taxon>
        <taxon>Acidobacteriota</taxon>
        <taxon>Terriglobia</taxon>
        <taxon>Terriglobales</taxon>
        <taxon>Acidobacteriaceae</taxon>
        <taxon>Silvibacterium</taxon>
    </lineage>
</organism>
<dbReference type="AlphaFoldDB" id="A0A841JYE3"/>
<feature type="transmembrane region" description="Helical" evidence="1">
    <location>
        <begin position="83"/>
        <end position="105"/>
    </location>
</feature>
<dbReference type="EMBL" id="JACHEK010000010">
    <property type="protein sequence ID" value="MBB6146473.1"/>
    <property type="molecule type" value="Genomic_DNA"/>
</dbReference>
<evidence type="ECO:0000313" key="2">
    <source>
        <dbReference type="EMBL" id="MBB6146473.1"/>
    </source>
</evidence>
<reference evidence="2 3" key="1">
    <citation type="submission" date="2020-08" db="EMBL/GenBank/DDBJ databases">
        <title>Genomic Encyclopedia of Type Strains, Phase IV (KMG-IV): sequencing the most valuable type-strain genomes for metagenomic binning, comparative biology and taxonomic classification.</title>
        <authorList>
            <person name="Goeker M."/>
        </authorList>
    </citation>
    <scope>NUCLEOTIDE SEQUENCE [LARGE SCALE GENOMIC DNA]</scope>
    <source>
        <strain evidence="2 3">DSM 103733</strain>
    </source>
</reference>
<dbReference type="RefSeq" id="WP_050060472.1">
    <property type="nucleotide sequence ID" value="NZ_JACHEK010000010.1"/>
</dbReference>
<protein>
    <recommendedName>
        <fullName evidence="4">Glycosyltransferase RgtA/B/C/D-like domain-containing protein</fullName>
    </recommendedName>
</protein>
<comment type="caution">
    <text evidence="2">The sequence shown here is derived from an EMBL/GenBank/DDBJ whole genome shotgun (WGS) entry which is preliminary data.</text>
</comment>
<accession>A0A841JYE3</accession>
<feature type="transmembrane region" description="Helical" evidence="1">
    <location>
        <begin position="213"/>
        <end position="234"/>
    </location>
</feature>
<keyword evidence="3" id="KW-1185">Reference proteome</keyword>
<evidence type="ECO:0008006" key="4">
    <source>
        <dbReference type="Google" id="ProtNLM"/>
    </source>
</evidence>
<name>A0A841JYE3_9BACT</name>
<sequence>MPPKKRFVLTFLYVPATIQFAWCYFWLTRPYVNTALYEQGLERMPFQGRMLMIVPMRLAHSSLVLGWFADFFKLSQFWFPRPVAPEVMVQAAINVVSLLVVGWLTTRIYQASSQRRLLTPLVYPLVLVACGATYVMHTVQNFRFIYDLPSLAFFSGAMYLLYFRKHWAYFAALFVVATINRETTLLLLPLYLINEAAIGRNLRWTRAFRLRTLLPVLSLAAFWGAWQLLVRHLFAHNPSEFYPRINWNVKSLLAPQAWPQLLSTSGYLLIFVIAMRKKIVDPRLRAWLWLVPVWFVFMFVFGILIETRVFGELIPFVACATTLIFEEILAERMGVSEPGPELVLPEPALRIGKAA</sequence>
<evidence type="ECO:0000313" key="3">
    <source>
        <dbReference type="Proteomes" id="UP000538666"/>
    </source>
</evidence>
<keyword evidence="1" id="KW-1133">Transmembrane helix</keyword>